<dbReference type="Pfam" id="PF02545">
    <property type="entry name" value="Maf"/>
    <property type="match status" value="1"/>
</dbReference>
<dbReference type="EMBL" id="VSSQ01006820">
    <property type="protein sequence ID" value="MPM33962.1"/>
    <property type="molecule type" value="Genomic_DNA"/>
</dbReference>
<comment type="cofactor">
    <cofactor evidence="1">
        <name>a divalent metal cation</name>
        <dbReference type="ChEBI" id="CHEBI:60240"/>
    </cofactor>
</comment>
<evidence type="ECO:0000313" key="3">
    <source>
        <dbReference type="EMBL" id="MPM33962.1"/>
    </source>
</evidence>
<dbReference type="PANTHER" id="PTHR43213">
    <property type="entry name" value="BIFUNCTIONAL DTTP/UTP PYROPHOSPHATASE/METHYLTRANSFERASE PROTEIN-RELATED"/>
    <property type="match status" value="1"/>
</dbReference>
<gene>
    <name evidence="3" type="primary">maf_24</name>
    <name evidence="3" type="ORF">SDC9_80543</name>
</gene>
<dbReference type="NCBIfam" id="TIGR00172">
    <property type="entry name" value="maf"/>
    <property type="match status" value="1"/>
</dbReference>
<dbReference type="Gene3D" id="3.90.950.10">
    <property type="match status" value="1"/>
</dbReference>
<dbReference type="GO" id="GO:0047429">
    <property type="term" value="F:nucleoside triphosphate diphosphatase activity"/>
    <property type="evidence" value="ECO:0007669"/>
    <property type="project" value="InterPro"/>
</dbReference>
<dbReference type="CDD" id="cd00555">
    <property type="entry name" value="Maf"/>
    <property type="match status" value="1"/>
</dbReference>
<reference evidence="3" key="1">
    <citation type="submission" date="2019-08" db="EMBL/GenBank/DDBJ databases">
        <authorList>
            <person name="Kucharzyk K."/>
            <person name="Murdoch R.W."/>
            <person name="Higgins S."/>
            <person name="Loffler F."/>
        </authorList>
    </citation>
    <scope>NUCLEOTIDE SEQUENCE</scope>
</reference>
<evidence type="ECO:0000256" key="1">
    <source>
        <dbReference type="ARBA" id="ARBA00001968"/>
    </source>
</evidence>
<name>A0A644YZR5_9ZZZZ</name>
<protein>
    <submittedName>
        <fullName evidence="3">Septum formation protein Maf</fullName>
    </submittedName>
</protein>
<dbReference type="PIRSF" id="PIRSF006305">
    <property type="entry name" value="Maf"/>
    <property type="match status" value="1"/>
</dbReference>
<accession>A0A644YZR5</accession>
<dbReference type="InterPro" id="IPR029001">
    <property type="entry name" value="ITPase-like_fam"/>
</dbReference>
<dbReference type="HAMAP" id="MF_00528">
    <property type="entry name" value="Maf"/>
    <property type="match status" value="1"/>
</dbReference>
<dbReference type="InterPro" id="IPR003697">
    <property type="entry name" value="Maf-like"/>
</dbReference>
<sequence length="195" mass="21311">MHNLAELLPNLTLASQSVARKALLQSLGIEVTTYATHCDESHQESDPAKAVALLSERKLQAFLSVHPNASEPVLCCDTLIAFEGVLIGKPIDQEEARAQLSSFSGKAQEVHSGWALWYEGRQYGGSDKALVWFKHLDDDDIEGYLQTDEWKGAAGSYRIQGEGRALIDHIEGDEATVIGLPLLQISEILVSPLSE</sequence>
<dbReference type="SUPFAM" id="SSF52972">
    <property type="entry name" value="ITPase-like"/>
    <property type="match status" value="1"/>
</dbReference>
<dbReference type="PANTHER" id="PTHR43213:SF5">
    <property type="entry name" value="BIFUNCTIONAL DTTP_UTP PYROPHOSPHATASE_METHYLTRANSFERASE PROTEIN-RELATED"/>
    <property type="match status" value="1"/>
</dbReference>
<proteinExistence type="inferred from homology"/>
<keyword evidence="2" id="KW-0378">Hydrolase</keyword>
<organism evidence="3">
    <name type="scientific">bioreactor metagenome</name>
    <dbReference type="NCBI Taxonomy" id="1076179"/>
    <lineage>
        <taxon>unclassified sequences</taxon>
        <taxon>metagenomes</taxon>
        <taxon>ecological metagenomes</taxon>
    </lineage>
</organism>
<evidence type="ECO:0000256" key="2">
    <source>
        <dbReference type="ARBA" id="ARBA00022801"/>
    </source>
</evidence>
<dbReference type="AlphaFoldDB" id="A0A644YZR5"/>
<comment type="caution">
    <text evidence="3">The sequence shown here is derived from an EMBL/GenBank/DDBJ whole genome shotgun (WGS) entry which is preliminary data.</text>
</comment>